<dbReference type="InterPro" id="IPR027417">
    <property type="entry name" value="P-loop_NTPase"/>
</dbReference>
<dbReference type="EMBL" id="CP117990">
    <property type="protein sequence ID" value="WDG12002.1"/>
    <property type="molecule type" value="Genomic_DNA"/>
</dbReference>
<dbReference type="Proteomes" id="UP001219537">
    <property type="component" value="Plasmid p_1"/>
</dbReference>
<evidence type="ECO:0000313" key="2">
    <source>
        <dbReference type="EMBL" id="WDG12002.1"/>
    </source>
</evidence>
<dbReference type="AlphaFoldDB" id="A0AAQ3B3P3"/>
<name>A0AAQ3B3P3_9VIBR</name>
<keyword evidence="2" id="KW-0614">Plasmid</keyword>
<feature type="domain" description="AAA" evidence="1">
    <location>
        <begin position="77"/>
        <end position="254"/>
    </location>
</feature>
<sequence>MDINSTSISLRKRLTELVDAAGSTRKAADVIKAKFGYGPTHSAIYKAINGASTSDFVLSCYITALEEQDLGQNKMGKIISVANQKGGVGKTTVLVNAGLHMASLGKRVLFLDIDPQNNLVMCLAPELAEDADFKKGVHPAHNINMFEWEGDKPFIPTPHKVTDNVHIIGTSKLSGNVTQNSIYNLADSLDLIKDSYDYVFIDSPPSAGTLQHAALSIANALIIVSQPQKLSVKGVEDLMTTVRQVQRRMNPDLKLLGIVINQVKRPASKAQTLHIDVLRDKYGTLVFNENLYDTVRVTESMGEGKSLSDYSSKSADDFGFTAFYNEFVERLNKEVSNG</sequence>
<reference evidence="2" key="1">
    <citation type="submission" date="2023-02" db="EMBL/GenBank/DDBJ databases">
        <title>Isolation, identification, and genome analysis of Vibrio campbellii in the Penaeus vannamei larvae stage.</title>
        <authorList>
            <person name="Huang T."/>
            <person name="Zhang B."/>
        </authorList>
    </citation>
    <scope>NUCLEOTIDE SEQUENCE</scope>
    <source>
        <strain evidence="2">20220413_1</strain>
        <plasmid evidence="2">p_1</plasmid>
    </source>
</reference>
<dbReference type="Pfam" id="PF13614">
    <property type="entry name" value="AAA_31"/>
    <property type="match status" value="1"/>
</dbReference>
<gene>
    <name evidence="2" type="ORF">PUN50_27300</name>
</gene>
<protein>
    <submittedName>
        <fullName evidence="2">ParA family protein</fullName>
    </submittedName>
</protein>
<dbReference type="InterPro" id="IPR025669">
    <property type="entry name" value="AAA_dom"/>
</dbReference>
<geneLocation type="plasmid" evidence="2 3">
    <name>p_1</name>
</geneLocation>
<dbReference type="CDD" id="cd02042">
    <property type="entry name" value="ParAB_family"/>
    <property type="match status" value="1"/>
</dbReference>
<dbReference type="Gene3D" id="3.40.50.300">
    <property type="entry name" value="P-loop containing nucleotide triphosphate hydrolases"/>
    <property type="match status" value="1"/>
</dbReference>
<evidence type="ECO:0000259" key="1">
    <source>
        <dbReference type="Pfam" id="PF13614"/>
    </source>
</evidence>
<accession>A0AAQ3B3P3</accession>
<dbReference type="InterPro" id="IPR050678">
    <property type="entry name" value="DNA_Partitioning_ATPase"/>
</dbReference>
<dbReference type="PANTHER" id="PTHR13696:SF99">
    <property type="entry name" value="COBYRINIC ACID AC-DIAMIDE SYNTHASE"/>
    <property type="match status" value="1"/>
</dbReference>
<dbReference type="PANTHER" id="PTHR13696">
    <property type="entry name" value="P-LOOP CONTAINING NUCLEOSIDE TRIPHOSPHATE HYDROLASE"/>
    <property type="match status" value="1"/>
</dbReference>
<dbReference type="SUPFAM" id="SSF52540">
    <property type="entry name" value="P-loop containing nucleoside triphosphate hydrolases"/>
    <property type="match status" value="1"/>
</dbReference>
<proteinExistence type="predicted"/>
<organism evidence="2 3">
    <name type="scientific">Vibrio campbellii</name>
    <dbReference type="NCBI Taxonomy" id="680"/>
    <lineage>
        <taxon>Bacteria</taxon>
        <taxon>Pseudomonadati</taxon>
        <taxon>Pseudomonadota</taxon>
        <taxon>Gammaproteobacteria</taxon>
        <taxon>Vibrionales</taxon>
        <taxon>Vibrionaceae</taxon>
        <taxon>Vibrio</taxon>
    </lineage>
</organism>
<dbReference type="RefSeq" id="WP_258070753.1">
    <property type="nucleotide sequence ID" value="NZ_CP117990.1"/>
</dbReference>
<evidence type="ECO:0000313" key="3">
    <source>
        <dbReference type="Proteomes" id="UP001219537"/>
    </source>
</evidence>